<dbReference type="GeneID" id="9181725"/>
<proteinExistence type="predicted"/>
<dbReference type="EMBL" id="FN430283">
    <property type="protein sequence ID" value="CAZ83753.1"/>
    <property type="molecule type" value="Genomic_DNA"/>
</dbReference>
<dbReference type="Proteomes" id="UP000006911">
    <property type="component" value="Unassembled WGS sequence"/>
</dbReference>
<accession>D5GGW0</accession>
<dbReference type="KEGG" id="tml:GSTUM_00002061001"/>
<protein>
    <submittedName>
        <fullName evidence="1">(Perigord truffle) hypothetical protein</fullName>
    </submittedName>
</protein>
<evidence type="ECO:0000313" key="2">
    <source>
        <dbReference type="Proteomes" id="UP000006911"/>
    </source>
</evidence>
<dbReference type="RefSeq" id="XP_002839562.1">
    <property type="nucleotide sequence ID" value="XM_002839516.1"/>
</dbReference>
<organism evidence="1 2">
    <name type="scientific">Tuber melanosporum (strain Mel28)</name>
    <name type="common">Perigord black truffle</name>
    <dbReference type="NCBI Taxonomy" id="656061"/>
    <lineage>
        <taxon>Eukaryota</taxon>
        <taxon>Fungi</taxon>
        <taxon>Dikarya</taxon>
        <taxon>Ascomycota</taxon>
        <taxon>Pezizomycotina</taxon>
        <taxon>Pezizomycetes</taxon>
        <taxon>Pezizales</taxon>
        <taxon>Tuberaceae</taxon>
        <taxon>Tuber</taxon>
    </lineage>
</organism>
<gene>
    <name evidence="1" type="ORF">GSTUM_00002061001</name>
</gene>
<reference evidence="1 2" key="1">
    <citation type="journal article" date="2010" name="Nature">
        <title>Perigord black truffle genome uncovers evolutionary origins and mechanisms of symbiosis.</title>
        <authorList>
            <person name="Martin F."/>
            <person name="Kohler A."/>
            <person name="Murat C."/>
            <person name="Balestrini R."/>
            <person name="Coutinho P.M."/>
            <person name="Jaillon O."/>
            <person name="Montanini B."/>
            <person name="Morin E."/>
            <person name="Noel B."/>
            <person name="Percudani R."/>
            <person name="Porcel B."/>
            <person name="Rubini A."/>
            <person name="Amicucci A."/>
            <person name="Amselem J."/>
            <person name="Anthouard V."/>
            <person name="Arcioni S."/>
            <person name="Artiguenave F."/>
            <person name="Aury J.M."/>
            <person name="Ballario P."/>
            <person name="Bolchi A."/>
            <person name="Brenna A."/>
            <person name="Brun A."/>
            <person name="Buee M."/>
            <person name="Cantarel B."/>
            <person name="Chevalier G."/>
            <person name="Couloux A."/>
            <person name="Da Silva C."/>
            <person name="Denoeud F."/>
            <person name="Duplessis S."/>
            <person name="Ghignone S."/>
            <person name="Hilselberger B."/>
            <person name="Iotti M."/>
            <person name="Marcais B."/>
            <person name="Mello A."/>
            <person name="Miranda M."/>
            <person name="Pacioni G."/>
            <person name="Quesneville H."/>
            <person name="Riccioni C."/>
            <person name="Ruotolo R."/>
            <person name="Splivallo R."/>
            <person name="Stocchi V."/>
            <person name="Tisserant E."/>
            <person name="Viscomi A.R."/>
            <person name="Zambonelli A."/>
            <person name="Zampieri E."/>
            <person name="Henrissat B."/>
            <person name="Lebrun M.H."/>
            <person name="Paolocci F."/>
            <person name="Bonfante P."/>
            <person name="Ottonello S."/>
            <person name="Wincker P."/>
        </authorList>
    </citation>
    <scope>NUCLEOTIDE SEQUENCE [LARGE SCALE GENOMIC DNA]</scope>
    <source>
        <strain evidence="1 2">Mel28</strain>
    </source>
</reference>
<dbReference type="AlphaFoldDB" id="D5GGW0"/>
<dbReference type="InParanoid" id="D5GGW0"/>
<name>D5GGW0_TUBMM</name>
<dbReference type="HOGENOM" id="CLU_2442477_0_0_1"/>
<evidence type="ECO:0000313" key="1">
    <source>
        <dbReference type="EMBL" id="CAZ83753.1"/>
    </source>
</evidence>
<keyword evidence="2" id="KW-1185">Reference proteome</keyword>
<sequence length="90" mass="10207">MKFRRGDFWLGYPSAVRVFSHNSRILLAAPQNALGITFFHLQVGRGGGKRTTLCRAWSFEGCLPFVELEQRDLTDLFPLFWVVTQGGPYG</sequence>